<keyword evidence="3" id="KW-0802">TPR repeat</keyword>
<dbReference type="SUPFAM" id="SSF56112">
    <property type="entry name" value="Protein kinase-like (PK-like)"/>
    <property type="match status" value="1"/>
</dbReference>
<keyword evidence="1" id="KW-0677">Repeat</keyword>
<keyword evidence="8" id="KW-0808">Transferase</keyword>
<dbReference type="Proteomes" id="UP000663929">
    <property type="component" value="Chromosome"/>
</dbReference>
<evidence type="ECO:0000313" key="8">
    <source>
        <dbReference type="EMBL" id="QTD49758.1"/>
    </source>
</evidence>
<accession>A0A8A4TLL0</accession>
<dbReference type="InterPro" id="IPR011990">
    <property type="entry name" value="TPR-like_helical_dom_sf"/>
</dbReference>
<keyword evidence="2 5" id="KW-0547">Nucleotide-binding</keyword>
<feature type="coiled-coil region" evidence="6">
    <location>
        <begin position="991"/>
        <end position="1047"/>
    </location>
</feature>
<dbReference type="CDD" id="cd14014">
    <property type="entry name" value="STKc_PknB_like"/>
    <property type="match status" value="1"/>
</dbReference>
<evidence type="ECO:0000256" key="5">
    <source>
        <dbReference type="PROSITE-ProRule" id="PRU10141"/>
    </source>
</evidence>
<dbReference type="InterPro" id="IPR011717">
    <property type="entry name" value="TPR-4"/>
</dbReference>
<dbReference type="Pfam" id="PF00069">
    <property type="entry name" value="Pkinase"/>
    <property type="match status" value="1"/>
</dbReference>
<dbReference type="SMART" id="SM00028">
    <property type="entry name" value="TPR"/>
    <property type="match status" value="14"/>
</dbReference>
<feature type="domain" description="Protein kinase" evidence="7">
    <location>
        <begin position="8"/>
        <end position="284"/>
    </location>
</feature>
<evidence type="ECO:0000256" key="2">
    <source>
        <dbReference type="ARBA" id="ARBA00022741"/>
    </source>
</evidence>
<dbReference type="RefSeq" id="WP_237379388.1">
    <property type="nucleotide sequence ID" value="NZ_CP071793.1"/>
</dbReference>
<dbReference type="GO" id="GO:0004674">
    <property type="term" value="F:protein serine/threonine kinase activity"/>
    <property type="evidence" value="ECO:0007669"/>
    <property type="project" value="UniProtKB-KW"/>
</dbReference>
<gene>
    <name evidence="8" type="ORF">J3U87_29595</name>
</gene>
<dbReference type="PANTHER" id="PTHR45641:SF19">
    <property type="entry name" value="NEPHROCYSTIN-3"/>
    <property type="match status" value="1"/>
</dbReference>
<feature type="binding site" evidence="5">
    <location>
        <position position="38"/>
    </location>
    <ligand>
        <name>ATP</name>
        <dbReference type="ChEBI" id="CHEBI:30616"/>
    </ligand>
</feature>
<dbReference type="EMBL" id="CP071793">
    <property type="protein sequence ID" value="QTD49758.1"/>
    <property type="molecule type" value="Genomic_DNA"/>
</dbReference>
<dbReference type="SMART" id="SM00220">
    <property type="entry name" value="S_TKc"/>
    <property type="match status" value="1"/>
</dbReference>
<keyword evidence="4 5" id="KW-0067">ATP-binding</keyword>
<dbReference type="Pfam" id="PF07721">
    <property type="entry name" value="TPR_4"/>
    <property type="match status" value="1"/>
</dbReference>
<dbReference type="GO" id="GO:0005524">
    <property type="term" value="F:ATP binding"/>
    <property type="evidence" value="ECO:0007669"/>
    <property type="project" value="UniProtKB-UniRule"/>
</dbReference>
<keyword evidence="8" id="KW-0723">Serine/threonine-protein kinase</keyword>
<protein>
    <submittedName>
        <fullName evidence="8">Serine/threonine protein kinase</fullName>
    </submittedName>
</protein>
<dbReference type="InterPro" id="IPR000719">
    <property type="entry name" value="Prot_kinase_dom"/>
</dbReference>
<sequence length="1151" mass="129357">MDSLCGPFRIIDKLGEGGMGSVYLAVRDEFPDLKVALKTLSSWNPQSRSRFQRECHILSGLKHAGIAHLMDAGVLPNGQPWLAMEYVQGETLDVWLRQNQPGLKERLALFLKICDAMSHAHQQMVIHRDVKPGNIIIQPNGNPKLLDFGIAATLDPDTGEQAMITGQLETRLTPQYASPEQISSKRLSAASDVYSLGVVLYELLTGALPYHLESADPFEIYRIINEAHIVRPSKLRGQSGGTTGKFTQQLRGDLDIITLKALERDPDRRYSSVEALASDLRLFLLGLPIRARPATNRYRLRKFLRRHPWPVGVAFGLVFFLSYFAIYARHQSAQTARQRDLAESRLETSERMTQFLVSMFEQVDPDLARNREVSALEVMENGRRQIGTGLADDPRVQVLLMTTMARVYRSLGHYEPSRDLLTEAVDKGDPDQAFLSRLELISTLQSAGDYDAAQRQLAIVETEGLPADDLLNQTRLDHSRGKMWFLRGQYQDAKEAFAEAAANIDLLPVAERSLLLSDRAELQLELGHYEQAIEQQKQLLTLRQELYGEQHSQVAETLADLSMIYTEMDQYDQAEAYMNQSEEIYRQIFGERHPHLVNCLLRRGLLARLKGESDPAAEHLREAQALARDLLGEDHPVTANVLNHLAILHRFTGDYEASETLLKQALDIRRRVLGADHPQVALCLDSLAYLMLDRDDLAAAEAMLRRALEIKIARLGEKHPAVADSIEALAQVYSSKNDFKEAEPLLRKALGIKMQVMGENHRVVTTMLNNLASILQDRGDFDAAEPLYRRALANTKETLGEEHLYVAIYQSNLAGLLRDKGNHAEAQTLYREALRLIRTQMGEDHPYVPTAINNLAKVLHYRGDFVGAESLFREALAKSIDSLGEDHTQAGALSGNLGTLLVDTGDYAGAKPLLHKALEILQEKLGPRHRKVNLTLLFLGHLARREGNLDRSERYYRQVLESYEAVEPENRPNLASEHMALARLYFLGDRLDAARAHLEKAEAEVGKLQHDSPQAGIWFLRARLLRKEEENAQAQALLHQALQQRRERLGDRHPLVAEVLLELAQVLTATGRPDEAWPLVDQAAVALASLPAEHESHQVLSSVKGLILFEQGNEAEGEELMRAAHRALTQHMGETHYLTLAAQRRMQARRP</sequence>
<name>A0A8A4TLL0_SULCO</name>
<dbReference type="Pfam" id="PF13424">
    <property type="entry name" value="TPR_12"/>
    <property type="match status" value="5"/>
</dbReference>
<dbReference type="AlphaFoldDB" id="A0A8A4TLL0"/>
<evidence type="ECO:0000256" key="1">
    <source>
        <dbReference type="ARBA" id="ARBA00022737"/>
    </source>
</evidence>
<evidence type="ECO:0000256" key="4">
    <source>
        <dbReference type="ARBA" id="ARBA00022840"/>
    </source>
</evidence>
<dbReference type="InterPro" id="IPR017441">
    <property type="entry name" value="Protein_kinase_ATP_BS"/>
</dbReference>
<proteinExistence type="predicted"/>
<dbReference type="PANTHER" id="PTHR45641">
    <property type="entry name" value="TETRATRICOPEPTIDE REPEAT PROTEIN (AFU_ORTHOLOGUE AFUA_6G03870)"/>
    <property type="match status" value="1"/>
</dbReference>
<keyword evidence="9" id="KW-1185">Reference proteome</keyword>
<reference evidence="8" key="1">
    <citation type="submission" date="2021-03" db="EMBL/GenBank/DDBJ databases">
        <title>Acanthopleuribacteraceae sp. M133.</title>
        <authorList>
            <person name="Wang G."/>
        </authorList>
    </citation>
    <scope>NUCLEOTIDE SEQUENCE</scope>
    <source>
        <strain evidence="8">M133</strain>
    </source>
</reference>
<dbReference type="InterPro" id="IPR019734">
    <property type="entry name" value="TPR_rpt"/>
</dbReference>
<dbReference type="PROSITE" id="PS00108">
    <property type="entry name" value="PROTEIN_KINASE_ST"/>
    <property type="match status" value="1"/>
</dbReference>
<dbReference type="Gene3D" id="1.25.40.10">
    <property type="entry name" value="Tetratricopeptide repeat domain"/>
    <property type="match status" value="5"/>
</dbReference>
<dbReference type="PROSITE" id="PS50011">
    <property type="entry name" value="PROTEIN_KINASE_DOM"/>
    <property type="match status" value="1"/>
</dbReference>
<dbReference type="KEGG" id="scor:J3U87_29595"/>
<evidence type="ECO:0000256" key="6">
    <source>
        <dbReference type="SAM" id="Coils"/>
    </source>
</evidence>
<evidence type="ECO:0000259" key="7">
    <source>
        <dbReference type="PROSITE" id="PS50011"/>
    </source>
</evidence>
<dbReference type="SUPFAM" id="SSF48452">
    <property type="entry name" value="TPR-like"/>
    <property type="match status" value="4"/>
</dbReference>
<dbReference type="Pfam" id="PF13374">
    <property type="entry name" value="TPR_10"/>
    <property type="match status" value="2"/>
</dbReference>
<dbReference type="InterPro" id="IPR008271">
    <property type="entry name" value="Ser/Thr_kinase_AS"/>
</dbReference>
<dbReference type="InterPro" id="IPR011009">
    <property type="entry name" value="Kinase-like_dom_sf"/>
</dbReference>
<evidence type="ECO:0000256" key="3">
    <source>
        <dbReference type="ARBA" id="ARBA00022803"/>
    </source>
</evidence>
<dbReference type="PROSITE" id="PS00107">
    <property type="entry name" value="PROTEIN_KINASE_ATP"/>
    <property type="match status" value="1"/>
</dbReference>
<keyword evidence="8" id="KW-0418">Kinase</keyword>
<organism evidence="8 9">
    <name type="scientific">Sulfidibacter corallicola</name>
    <dbReference type="NCBI Taxonomy" id="2818388"/>
    <lineage>
        <taxon>Bacteria</taxon>
        <taxon>Pseudomonadati</taxon>
        <taxon>Acidobacteriota</taxon>
        <taxon>Holophagae</taxon>
        <taxon>Acanthopleuribacterales</taxon>
        <taxon>Acanthopleuribacteraceae</taxon>
        <taxon>Sulfidibacter</taxon>
    </lineage>
</organism>
<dbReference type="Gene3D" id="1.10.510.10">
    <property type="entry name" value="Transferase(Phosphotransferase) domain 1"/>
    <property type="match status" value="1"/>
</dbReference>
<evidence type="ECO:0000313" key="9">
    <source>
        <dbReference type="Proteomes" id="UP000663929"/>
    </source>
</evidence>
<keyword evidence="6" id="KW-0175">Coiled coil</keyword>